<keyword evidence="5 6" id="KW-0472">Membrane</keyword>
<accession>A0A6J4UYA7</accession>
<feature type="transmembrane region" description="Helical" evidence="6">
    <location>
        <begin position="91"/>
        <end position="120"/>
    </location>
</feature>
<evidence type="ECO:0000256" key="3">
    <source>
        <dbReference type="ARBA" id="ARBA00022692"/>
    </source>
</evidence>
<dbReference type="PANTHER" id="PTHR30566">
    <property type="entry name" value="YNAI-RELATED MECHANOSENSITIVE ION CHANNEL"/>
    <property type="match status" value="1"/>
</dbReference>
<dbReference type="SUPFAM" id="SSF50182">
    <property type="entry name" value="Sm-like ribonucleoproteins"/>
    <property type="match status" value="1"/>
</dbReference>
<keyword evidence="3 6" id="KW-0812">Transmembrane</keyword>
<dbReference type="SUPFAM" id="SSF82689">
    <property type="entry name" value="Mechanosensitive channel protein MscS (YggB), C-terminal domain"/>
    <property type="match status" value="1"/>
</dbReference>
<dbReference type="PANTHER" id="PTHR30566:SF5">
    <property type="entry name" value="MECHANOSENSITIVE ION CHANNEL PROTEIN 1, MITOCHONDRIAL-RELATED"/>
    <property type="match status" value="1"/>
</dbReference>
<evidence type="ECO:0000256" key="5">
    <source>
        <dbReference type="ARBA" id="ARBA00023136"/>
    </source>
</evidence>
<comment type="subcellular location">
    <subcellularLocation>
        <location evidence="1">Cell membrane</location>
        <topology evidence="1">Multi-pass membrane protein</topology>
    </subcellularLocation>
</comment>
<dbReference type="GO" id="GO:0005886">
    <property type="term" value="C:plasma membrane"/>
    <property type="evidence" value="ECO:0007669"/>
    <property type="project" value="UniProtKB-SubCell"/>
</dbReference>
<dbReference type="Gene3D" id="2.30.30.60">
    <property type="match status" value="1"/>
</dbReference>
<dbReference type="InterPro" id="IPR006685">
    <property type="entry name" value="MscS_channel_2nd"/>
</dbReference>
<feature type="transmembrane region" description="Helical" evidence="6">
    <location>
        <begin position="64"/>
        <end position="85"/>
    </location>
</feature>
<dbReference type="InterPro" id="IPR023408">
    <property type="entry name" value="MscS_beta-dom_sf"/>
</dbReference>
<evidence type="ECO:0000259" key="7">
    <source>
        <dbReference type="Pfam" id="PF00924"/>
    </source>
</evidence>
<reference evidence="8" key="1">
    <citation type="submission" date="2020-02" db="EMBL/GenBank/DDBJ databases">
        <authorList>
            <person name="Meier V. D."/>
        </authorList>
    </citation>
    <scope>NUCLEOTIDE SEQUENCE</scope>
    <source>
        <strain evidence="8">AVDCRST_MAG19</strain>
    </source>
</reference>
<proteinExistence type="predicted"/>
<dbReference type="EMBL" id="CADCWL010000069">
    <property type="protein sequence ID" value="CAA9559529.1"/>
    <property type="molecule type" value="Genomic_DNA"/>
</dbReference>
<keyword evidence="4 6" id="KW-1133">Transmembrane helix</keyword>
<evidence type="ECO:0000256" key="1">
    <source>
        <dbReference type="ARBA" id="ARBA00004651"/>
    </source>
</evidence>
<dbReference type="InterPro" id="IPR010920">
    <property type="entry name" value="LSM_dom_sf"/>
</dbReference>
<organism evidence="8">
    <name type="scientific">uncultured Thermomicrobiales bacterium</name>
    <dbReference type="NCBI Taxonomy" id="1645740"/>
    <lineage>
        <taxon>Bacteria</taxon>
        <taxon>Pseudomonadati</taxon>
        <taxon>Thermomicrobiota</taxon>
        <taxon>Thermomicrobia</taxon>
        <taxon>Thermomicrobiales</taxon>
        <taxon>environmental samples</taxon>
    </lineage>
</organism>
<feature type="domain" description="Mechanosensitive ion channel MscS" evidence="7">
    <location>
        <begin position="113"/>
        <end position="153"/>
    </location>
</feature>
<name>A0A6J4UYA7_9BACT</name>
<dbReference type="AlphaFoldDB" id="A0A6J4UYA7"/>
<gene>
    <name evidence="8" type="ORF">AVDCRST_MAG19-1694</name>
</gene>
<evidence type="ECO:0000256" key="2">
    <source>
        <dbReference type="ARBA" id="ARBA00022475"/>
    </source>
</evidence>
<dbReference type="Gene3D" id="3.30.70.100">
    <property type="match status" value="1"/>
</dbReference>
<dbReference type="GO" id="GO:0008381">
    <property type="term" value="F:mechanosensitive monoatomic ion channel activity"/>
    <property type="evidence" value="ECO:0007669"/>
    <property type="project" value="UniProtKB-ARBA"/>
</dbReference>
<evidence type="ECO:0000313" key="8">
    <source>
        <dbReference type="EMBL" id="CAA9559529.1"/>
    </source>
</evidence>
<protein>
    <submittedName>
        <fullName evidence="8">MscS Mechanosensitive ion channel</fullName>
    </submittedName>
</protein>
<evidence type="ECO:0000256" key="4">
    <source>
        <dbReference type="ARBA" id="ARBA00022989"/>
    </source>
</evidence>
<evidence type="ECO:0000256" key="6">
    <source>
        <dbReference type="SAM" id="Phobius"/>
    </source>
</evidence>
<sequence length="325" mass="35979">MAVQGGASLELFGITLVGVNAENGQKLLYSLTLALVVWLLRRGLHALSRRGLWGGADEQTRFWVRQAISLGTTLLLVLGLLSVWFDDPTRLATALGLVTAGLAFALQRVVTAVAGYFVILRGSNFTVGDRITMGGVRGDVIGLGFIQTTIMEMGQPPAVQGADPPMWVRSRQYTGRVVTVTNDKIFDEPIYNYSRDFPYLWEEIALPIAYAADRDRAERILLDAAERHTAGLREPSRDALAAMQRRYFVQATSTEPKVYYRMTDNWLELTVRFVTEARGVRDVKDAMGREILRELDAAGIGIASATFEIVGFPPLRIQDGGKRVR</sequence>
<dbReference type="Pfam" id="PF00924">
    <property type="entry name" value="MS_channel_2nd"/>
    <property type="match status" value="1"/>
</dbReference>
<keyword evidence="2" id="KW-1003">Cell membrane</keyword>
<dbReference type="InterPro" id="IPR011066">
    <property type="entry name" value="MscS_channel_C_sf"/>
</dbReference>